<proteinExistence type="predicted"/>
<sequence length="53" mass="6178">MKKMSYQIPKNTRYAAMMPHGAVTAGPLPHPSVSRARRPAQERLLWSPWQKRY</sequence>
<protein>
    <submittedName>
        <fullName evidence="1">Uncharacterized protein</fullName>
    </submittedName>
</protein>
<dbReference type="AlphaFoldDB" id="B6WV04"/>
<organism evidence="1 2">
    <name type="scientific">Desulfovibrio piger ATCC 29098</name>
    <dbReference type="NCBI Taxonomy" id="411464"/>
    <lineage>
        <taxon>Bacteria</taxon>
        <taxon>Pseudomonadati</taxon>
        <taxon>Thermodesulfobacteriota</taxon>
        <taxon>Desulfovibrionia</taxon>
        <taxon>Desulfovibrionales</taxon>
        <taxon>Desulfovibrionaceae</taxon>
        <taxon>Desulfovibrio</taxon>
    </lineage>
</organism>
<evidence type="ECO:0000313" key="2">
    <source>
        <dbReference type="Proteomes" id="UP000003676"/>
    </source>
</evidence>
<gene>
    <name evidence="1" type="ORF">DESPIG_01919</name>
</gene>
<comment type="caution">
    <text evidence="1">The sequence shown here is derived from an EMBL/GenBank/DDBJ whole genome shotgun (WGS) entry which is preliminary data.</text>
</comment>
<dbReference type="EMBL" id="ABXU01000060">
    <property type="protein sequence ID" value="EEB33167.1"/>
    <property type="molecule type" value="Genomic_DNA"/>
</dbReference>
<dbReference type="HOGENOM" id="CLU_3060925_0_0_7"/>
<dbReference type="Proteomes" id="UP000003676">
    <property type="component" value="Unassembled WGS sequence"/>
</dbReference>
<evidence type="ECO:0000313" key="1">
    <source>
        <dbReference type="EMBL" id="EEB33167.1"/>
    </source>
</evidence>
<reference evidence="1 2" key="2">
    <citation type="submission" date="2008-10" db="EMBL/GenBank/DDBJ databases">
        <authorList>
            <person name="Fulton L."/>
            <person name="Clifton S."/>
            <person name="Fulton B."/>
            <person name="Xu J."/>
            <person name="Minx P."/>
            <person name="Pepin K.H."/>
            <person name="Johnson M."/>
            <person name="Bhonagiri V."/>
            <person name="Nash W.E."/>
            <person name="Mardis E.R."/>
            <person name="Wilson R.K."/>
        </authorList>
    </citation>
    <scope>NUCLEOTIDE SEQUENCE [LARGE SCALE GENOMIC DNA]</scope>
    <source>
        <strain evidence="1 2">ATCC 29098</strain>
    </source>
</reference>
<accession>B6WV04</accession>
<name>B6WV04_9BACT</name>
<reference evidence="1 2" key="1">
    <citation type="submission" date="2008-10" db="EMBL/GenBank/DDBJ databases">
        <title>Draft genome sequence of Desulvovibrio piger (ATCC 29098).</title>
        <authorList>
            <person name="Sudarsanam P."/>
            <person name="Ley R."/>
            <person name="Guruge J."/>
            <person name="Turnbaugh P.J."/>
            <person name="Mahowald M."/>
            <person name="Liep D."/>
            <person name="Gordon J."/>
        </authorList>
    </citation>
    <scope>NUCLEOTIDE SEQUENCE [LARGE SCALE GENOMIC DNA]</scope>
    <source>
        <strain evidence="1 2">ATCC 29098</strain>
    </source>
</reference>